<reference evidence="6" key="1">
    <citation type="submission" date="2022-12" db="EMBL/GenBank/DDBJ databases">
        <authorList>
            <person name="Webb A."/>
        </authorList>
    </citation>
    <scope>NUCLEOTIDE SEQUENCE</scope>
    <source>
        <strain evidence="6">Hp1</strain>
    </source>
</reference>
<dbReference type="AlphaFoldDB" id="A0AAV0TYU8"/>
<feature type="compositionally biased region" description="Basic and acidic residues" evidence="3">
    <location>
        <begin position="463"/>
        <end position="480"/>
    </location>
</feature>
<evidence type="ECO:0000256" key="2">
    <source>
        <dbReference type="ARBA" id="ARBA00040540"/>
    </source>
</evidence>
<dbReference type="Pfam" id="PF18201">
    <property type="entry name" value="PIH1_CS"/>
    <property type="match status" value="1"/>
</dbReference>
<dbReference type="InterPro" id="IPR050734">
    <property type="entry name" value="PIH1/Kintoun_subfamily"/>
</dbReference>
<protein>
    <recommendedName>
        <fullName evidence="2">PIH1 domain-containing protein 1</fullName>
    </recommendedName>
</protein>
<feature type="region of interest" description="Disordered" evidence="3">
    <location>
        <begin position="1"/>
        <end position="31"/>
    </location>
</feature>
<evidence type="ECO:0000256" key="1">
    <source>
        <dbReference type="ARBA" id="ARBA00008511"/>
    </source>
</evidence>
<dbReference type="InterPro" id="IPR012981">
    <property type="entry name" value="PIH1_N"/>
</dbReference>
<feature type="compositionally biased region" description="Low complexity" evidence="3">
    <location>
        <begin position="1"/>
        <end position="28"/>
    </location>
</feature>
<name>A0AAV0TYU8_HYABA</name>
<feature type="compositionally biased region" description="Polar residues" evidence="3">
    <location>
        <begin position="521"/>
        <end position="540"/>
    </location>
</feature>
<comment type="similarity">
    <text evidence="1">Belongs to the PIH1 family.</text>
</comment>
<evidence type="ECO:0000313" key="7">
    <source>
        <dbReference type="Proteomes" id="UP001162031"/>
    </source>
</evidence>
<dbReference type="Proteomes" id="UP001162031">
    <property type="component" value="Unassembled WGS sequence"/>
</dbReference>
<dbReference type="PANTHER" id="PTHR22997">
    <property type="entry name" value="PIH1 DOMAIN-CONTAINING PROTEIN 1"/>
    <property type="match status" value="1"/>
</dbReference>
<organism evidence="6 7">
    <name type="scientific">Hyaloperonospora brassicae</name>
    <name type="common">Brassica downy mildew</name>
    <name type="synonym">Peronospora brassicae</name>
    <dbReference type="NCBI Taxonomy" id="162125"/>
    <lineage>
        <taxon>Eukaryota</taxon>
        <taxon>Sar</taxon>
        <taxon>Stramenopiles</taxon>
        <taxon>Oomycota</taxon>
        <taxon>Peronosporomycetes</taxon>
        <taxon>Peronosporales</taxon>
        <taxon>Peronosporaceae</taxon>
        <taxon>Hyaloperonospora</taxon>
    </lineage>
</organism>
<feature type="domain" description="PIH1 N-terminal" evidence="4">
    <location>
        <begin position="91"/>
        <end position="209"/>
    </location>
</feature>
<accession>A0AAV0TYU8</accession>
<keyword evidence="7" id="KW-1185">Reference proteome</keyword>
<evidence type="ECO:0000259" key="4">
    <source>
        <dbReference type="Pfam" id="PF08190"/>
    </source>
</evidence>
<evidence type="ECO:0000259" key="5">
    <source>
        <dbReference type="Pfam" id="PF18201"/>
    </source>
</evidence>
<evidence type="ECO:0000256" key="3">
    <source>
        <dbReference type="SAM" id="MobiDB-lite"/>
    </source>
</evidence>
<evidence type="ECO:0000313" key="6">
    <source>
        <dbReference type="EMBL" id="CAI5729749.1"/>
    </source>
</evidence>
<dbReference type="InterPro" id="IPR041442">
    <property type="entry name" value="PIH1D1/2/3_CS-like"/>
</dbReference>
<dbReference type="PANTHER" id="PTHR22997:SF0">
    <property type="entry name" value="PIH1 DOMAIN-CONTAINING PROTEIN 1"/>
    <property type="match status" value="1"/>
</dbReference>
<proteinExistence type="inferred from homology"/>
<sequence>MATNSRTTDFQSLSSSSGTSTTPTTIATPVTAPKYSYEDEVHATSTTAKDSRLEQLFLAGTTEIDLRSILNGYIQDSSRQSDREIDAVDPIDTVNQEKGPTNAYSVTPAVGFVLKTKWDVQHKVFINICTSSRLRPLSRDDTIRSTSQHSACSWQFSFCVGPKRLEKDQRGAGVPTVDVCVHPQVATIAVDRLDPRGPLVISKCFEAVEIVLQHSGCNAAAMLDRNCHVLRGVQYKSGRPNPMSLTDEREVSISRPLERVRDVRTSTAAKAIVDRDNEDTKSSRLIEAASDCADDVVQNELMCEGRVDGSTLFEEEEVQVKSDVKDPCDKVQQKKKMEHRFTYSGHYEALHHAQADSGSQVSVDLYRPKELVVTVSLPATNSAEGLNLHVSERMLRLSADSSVPSDYEPLELALPFPVIESNGSARFDRKRHEVVVTLPVQPPEEPKPHFVSLVIQDDDDEKQAEAASRERKLSHDETKSSDALASEQKMEGGQKVRILHEWALVTANDPQTIAYEQQTIQTQSPVPVTSLSSAAKNKSATRTHENVASTPPLENCCHKDVVRATNTSAASSTSSHNVSTMPVEATLRPVDPIEPPCEAHVTSQCLSYIVGVAGIESSSVTLAFPSTTSLRLHFLDSSQEEYELHVAVFPVDIDSSTAEFDVASENMAVILYRKNATAALLP</sequence>
<comment type="caution">
    <text evidence="6">The sequence shown here is derived from an EMBL/GenBank/DDBJ whole genome shotgun (WGS) entry which is preliminary data.</text>
</comment>
<feature type="region of interest" description="Disordered" evidence="3">
    <location>
        <begin position="521"/>
        <end position="554"/>
    </location>
</feature>
<dbReference type="Pfam" id="PF08190">
    <property type="entry name" value="PIH1"/>
    <property type="match status" value="1"/>
</dbReference>
<dbReference type="GO" id="GO:0005737">
    <property type="term" value="C:cytoplasm"/>
    <property type="evidence" value="ECO:0007669"/>
    <property type="project" value="TreeGrafter"/>
</dbReference>
<feature type="domain" description="PIH1D1/2/3 CS-like" evidence="5">
    <location>
        <begin position="364"/>
        <end position="441"/>
    </location>
</feature>
<dbReference type="EMBL" id="CANTFL010001005">
    <property type="protein sequence ID" value="CAI5729749.1"/>
    <property type="molecule type" value="Genomic_DNA"/>
</dbReference>
<gene>
    <name evidence="6" type="ORF">HBR001_LOCUS4638</name>
</gene>
<feature type="region of interest" description="Disordered" evidence="3">
    <location>
        <begin position="459"/>
        <end position="492"/>
    </location>
</feature>